<dbReference type="EMBL" id="DTAN01000042">
    <property type="protein sequence ID" value="HGU64763.1"/>
    <property type="molecule type" value="Genomic_DNA"/>
</dbReference>
<evidence type="ECO:0000313" key="9">
    <source>
        <dbReference type="EMBL" id="HGU64763.1"/>
    </source>
</evidence>
<dbReference type="InterPro" id="IPR002906">
    <property type="entry name" value="Ribosomal_eS31"/>
</dbReference>
<gene>
    <name evidence="6" type="primary">rps27ae</name>
    <name evidence="9" type="ORF">ENT92_00910</name>
    <name evidence="8" type="ORF">ENU14_01220</name>
</gene>
<dbReference type="SUPFAM" id="SSF57829">
    <property type="entry name" value="Zn-binding ribosomal proteins"/>
    <property type="match status" value="1"/>
</dbReference>
<evidence type="ECO:0000256" key="3">
    <source>
        <dbReference type="ARBA" id="ARBA00022833"/>
    </source>
</evidence>
<feature type="binding site" evidence="6">
    <location>
        <position position="27"/>
    </location>
    <ligand>
        <name>Zn(2+)</name>
        <dbReference type="ChEBI" id="CHEBI:29105"/>
    </ligand>
</feature>
<dbReference type="GO" id="GO:0008270">
    <property type="term" value="F:zinc ion binding"/>
    <property type="evidence" value="ECO:0007669"/>
    <property type="project" value="UniProtKB-UniRule"/>
</dbReference>
<name>A0A7C4H573_STAMA</name>
<dbReference type="HAMAP" id="MF_00777">
    <property type="entry name" value="Ribosomal_eS31"/>
    <property type="match status" value="1"/>
</dbReference>
<dbReference type="GO" id="GO:1990904">
    <property type="term" value="C:ribonucleoprotein complex"/>
    <property type="evidence" value="ECO:0007669"/>
    <property type="project" value="UniProtKB-KW"/>
</dbReference>
<proteinExistence type="inferred from homology"/>
<evidence type="ECO:0000256" key="4">
    <source>
        <dbReference type="ARBA" id="ARBA00022980"/>
    </source>
</evidence>
<comment type="caution">
    <text evidence="8">The sequence shown here is derived from an EMBL/GenBank/DDBJ whole genome shotgun (WGS) entry which is preliminary data.</text>
</comment>
<accession>A0A7C4H573</accession>
<feature type="domain" description="Small ribosomal subunit protein eS31" evidence="7">
    <location>
        <begin position="4"/>
        <end position="49"/>
    </location>
</feature>
<dbReference type="AlphaFoldDB" id="A0A7C4H573"/>
<feature type="binding site" evidence="6">
    <location>
        <position position="46"/>
    </location>
    <ligand>
        <name>Zn(2+)</name>
        <dbReference type="ChEBI" id="CHEBI:29105"/>
    </ligand>
</feature>
<keyword evidence="3 6" id="KW-0862">Zinc</keyword>
<dbReference type="Pfam" id="PF01599">
    <property type="entry name" value="Ribosomal_S27"/>
    <property type="match status" value="1"/>
</dbReference>
<sequence>MSNIHKLYEYDYSKGVINRRNKKCPKCDSFMAFHKQPVPRWHCGRCGYVEYVRS</sequence>
<comment type="similarity">
    <text evidence="6">Belongs to the eukaryotic ribosomal protein eS31 family.</text>
</comment>
<comment type="subunit">
    <text evidence="6">Part of the 30S ribosomal subunit.</text>
</comment>
<feature type="binding site" evidence="6">
    <location>
        <position position="43"/>
    </location>
    <ligand>
        <name>Zn(2+)</name>
        <dbReference type="ChEBI" id="CHEBI:29105"/>
    </ligand>
</feature>
<evidence type="ECO:0000259" key="7">
    <source>
        <dbReference type="SMART" id="SM01402"/>
    </source>
</evidence>
<reference evidence="8" key="1">
    <citation type="journal article" date="2020" name="mSystems">
        <title>Genome- and Community-Level Interaction Insights into Carbon Utilization and Element Cycling Functions of Hydrothermarchaeota in Hydrothermal Sediment.</title>
        <authorList>
            <person name="Zhou Z."/>
            <person name="Liu Y."/>
            <person name="Xu W."/>
            <person name="Pan J."/>
            <person name="Luo Z.H."/>
            <person name="Li M."/>
        </authorList>
    </citation>
    <scope>NUCLEOTIDE SEQUENCE [LARGE SCALE GENOMIC DNA]</scope>
    <source>
        <strain evidence="9">SpSt-622</strain>
        <strain evidence="8">SpSt-642</strain>
    </source>
</reference>
<keyword evidence="1 6" id="KW-0479">Metal-binding</keyword>
<dbReference type="EMBL" id="DTBJ01000013">
    <property type="protein sequence ID" value="HGM58199.1"/>
    <property type="molecule type" value="Genomic_DNA"/>
</dbReference>
<dbReference type="GO" id="GO:0003735">
    <property type="term" value="F:structural constituent of ribosome"/>
    <property type="evidence" value="ECO:0007669"/>
    <property type="project" value="InterPro"/>
</dbReference>
<dbReference type="InterPro" id="IPR011332">
    <property type="entry name" value="Ribosomal_zn-bd"/>
</dbReference>
<dbReference type="InterPro" id="IPR022845">
    <property type="entry name" value="Ribosomal_eS31_arc"/>
</dbReference>
<organism evidence="8">
    <name type="scientific">Staphylothermus marinus</name>
    <dbReference type="NCBI Taxonomy" id="2280"/>
    <lineage>
        <taxon>Archaea</taxon>
        <taxon>Thermoproteota</taxon>
        <taxon>Thermoprotei</taxon>
        <taxon>Desulfurococcales</taxon>
        <taxon>Desulfurococcaceae</taxon>
        <taxon>Staphylothermus</taxon>
    </lineage>
</organism>
<dbReference type="GO" id="GO:0006412">
    <property type="term" value="P:translation"/>
    <property type="evidence" value="ECO:0007669"/>
    <property type="project" value="UniProtKB-UniRule"/>
</dbReference>
<evidence type="ECO:0000256" key="1">
    <source>
        <dbReference type="ARBA" id="ARBA00022723"/>
    </source>
</evidence>
<comment type="caution">
    <text evidence="6">Lacks conserved residue(s) required for the propagation of feature annotation.</text>
</comment>
<dbReference type="GO" id="GO:0005840">
    <property type="term" value="C:ribosome"/>
    <property type="evidence" value="ECO:0007669"/>
    <property type="project" value="UniProtKB-KW"/>
</dbReference>
<dbReference type="Gene3D" id="6.20.50.180">
    <property type="match status" value="1"/>
</dbReference>
<evidence type="ECO:0000256" key="6">
    <source>
        <dbReference type="HAMAP-Rule" id="MF_00777"/>
    </source>
</evidence>
<evidence type="ECO:0000256" key="2">
    <source>
        <dbReference type="ARBA" id="ARBA00022771"/>
    </source>
</evidence>
<evidence type="ECO:0000313" key="8">
    <source>
        <dbReference type="EMBL" id="HGM58199.1"/>
    </source>
</evidence>
<keyword evidence="2 6" id="KW-0863">Zinc-finger</keyword>
<keyword evidence="5 6" id="KW-0687">Ribonucleoprotein</keyword>
<dbReference type="NCBIfam" id="NF001669">
    <property type="entry name" value="PRK00432.1"/>
    <property type="match status" value="1"/>
</dbReference>
<dbReference type="SMART" id="SM01402">
    <property type="entry name" value="Ribosomal_S27"/>
    <property type="match status" value="1"/>
</dbReference>
<keyword evidence="4 6" id="KW-0689">Ribosomal protein</keyword>
<evidence type="ECO:0000256" key="5">
    <source>
        <dbReference type="ARBA" id="ARBA00023274"/>
    </source>
</evidence>
<comment type="cofactor">
    <cofactor evidence="6">
        <name>Zn(2+)</name>
        <dbReference type="ChEBI" id="CHEBI:29105"/>
    </cofactor>
    <text evidence="6">Binds 1 zinc ion per subunit.</text>
</comment>
<feature type="binding site" evidence="6">
    <location>
        <position position="24"/>
    </location>
    <ligand>
        <name>Zn(2+)</name>
        <dbReference type="ChEBI" id="CHEBI:29105"/>
    </ligand>
</feature>
<protein>
    <recommendedName>
        <fullName evidence="6">Small ribosomal subunit protein eS31</fullName>
    </recommendedName>
</protein>